<dbReference type="AlphaFoldDB" id="F7YXG5"/>
<dbReference type="RefSeq" id="WP_013933168.1">
    <property type="nucleotide sequence ID" value="NC_015707.1"/>
</dbReference>
<proteinExistence type="predicted"/>
<dbReference type="eggNOG" id="ENOG5033IE2">
    <property type="taxonomic scope" value="Bacteria"/>
</dbReference>
<dbReference type="KEGG" id="tta:Theth_1920"/>
<keyword evidence="2" id="KW-1185">Reference proteome</keyword>
<sequence length="85" mass="10007">MLDAFAEIVKACLEDERILSIVQQICKLSQEEREQFLTKVKRYFFDKNDESSVEAYKFYLIILEDENAEKILKLVEEGGRSINKI</sequence>
<dbReference type="OrthoDB" id="47181at2"/>
<dbReference type="Proteomes" id="UP000006804">
    <property type="component" value="Chromosome"/>
</dbReference>
<dbReference type="EMBL" id="CP002351">
    <property type="protein sequence ID" value="AEH51961.1"/>
    <property type="molecule type" value="Genomic_DNA"/>
</dbReference>
<protein>
    <submittedName>
        <fullName evidence="1">Uncharacterized protein</fullName>
    </submittedName>
</protein>
<dbReference type="STRING" id="688269.Theth_1920"/>
<gene>
    <name evidence="1" type="ORF">Theth_1920</name>
</gene>
<dbReference type="PATRIC" id="fig|688269.3.peg.1979"/>
<accession>F7YXG5</accession>
<reference evidence="1 2" key="1">
    <citation type="submission" date="2010-11" db="EMBL/GenBank/DDBJ databases">
        <title>The complete genome of Thermotoga thermarum DSM 5069.</title>
        <authorList>
            <consortium name="US DOE Joint Genome Institute (JGI-PGF)"/>
            <person name="Lucas S."/>
            <person name="Copeland A."/>
            <person name="Lapidus A."/>
            <person name="Bruce D."/>
            <person name="Goodwin L."/>
            <person name="Pitluck S."/>
            <person name="Kyrpides N."/>
            <person name="Mavromatis K."/>
            <person name="Ivanova N."/>
            <person name="Zeytun A."/>
            <person name="Brettin T."/>
            <person name="Detter J.C."/>
            <person name="Tapia R."/>
            <person name="Han C."/>
            <person name="Land M."/>
            <person name="Hauser L."/>
            <person name="Markowitz V."/>
            <person name="Cheng J.-F."/>
            <person name="Hugenholtz P."/>
            <person name="Woyke T."/>
            <person name="Wu D."/>
            <person name="Spring S."/>
            <person name="Schroeder M."/>
            <person name="Brambilla E."/>
            <person name="Klenk H.-P."/>
            <person name="Eisen J.A."/>
        </authorList>
    </citation>
    <scope>NUCLEOTIDE SEQUENCE [LARGE SCALE GENOMIC DNA]</scope>
    <source>
        <strain evidence="1 2">DSM 5069</strain>
    </source>
</reference>
<organism evidence="1 2">
    <name type="scientific">Pseudothermotoga thermarum DSM 5069</name>
    <dbReference type="NCBI Taxonomy" id="688269"/>
    <lineage>
        <taxon>Bacteria</taxon>
        <taxon>Thermotogati</taxon>
        <taxon>Thermotogota</taxon>
        <taxon>Thermotogae</taxon>
        <taxon>Thermotogales</taxon>
        <taxon>Thermotogaceae</taxon>
        <taxon>Pseudothermotoga</taxon>
    </lineage>
</organism>
<evidence type="ECO:0000313" key="2">
    <source>
        <dbReference type="Proteomes" id="UP000006804"/>
    </source>
</evidence>
<evidence type="ECO:0000313" key="1">
    <source>
        <dbReference type="EMBL" id="AEH51961.1"/>
    </source>
</evidence>
<dbReference type="HOGENOM" id="CLU_189039_0_0_0"/>
<name>F7YXG5_9THEM</name>